<accession>A0A438AFB6</accession>
<keyword evidence="3" id="KW-0238">DNA-binding</keyword>
<organism evidence="6 7">
    <name type="scientific">Mesobaculum littorinae</name>
    <dbReference type="NCBI Taxonomy" id="2486419"/>
    <lineage>
        <taxon>Bacteria</taxon>
        <taxon>Pseudomonadati</taxon>
        <taxon>Pseudomonadota</taxon>
        <taxon>Alphaproteobacteria</taxon>
        <taxon>Rhodobacterales</taxon>
        <taxon>Roseobacteraceae</taxon>
        <taxon>Mesobaculum</taxon>
    </lineage>
</organism>
<dbReference type="PANTHER" id="PTHR30537:SF3">
    <property type="entry name" value="TRANSCRIPTIONAL REGULATORY PROTEIN"/>
    <property type="match status" value="1"/>
</dbReference>
<keyword evidence="4" id="KW-0804">Transcription</keyword>
<dbReference type="SUPFAM" id="SSF46785">
    <property type="entry name" value="Winged helix' DNA-binding domain"/>
    <property type="match status" value="1"/>
</dbReference>
<evidence type="ECO:0000256" key="4">
    <source>
        <dbReference type="ARBA" id="ARBA00023163"/>
    </source>
</evidence>
<dbReference type="Pfam" id="PF03466">
    <property type="entry name" value="LysR_substrate"/>
    <property type="match status" value="1"/>
</dbReference>
<dbReference type="PANTHER" id="PTHR30537">
    <property type="entry name" value="HTH-TYPE TRANSCRIPTIONAL REGULATOR"/>
    <property type="match status" value="1"/>
</dbReference>
<feature type="domain" description="HTH lysR-type" evidence="5">
    <location>
        <begin position="1"/>
        <end position="58"/>
    </location>
</feature>
<dbReference type="AlphaFoldDB" id="A0A438AFB6"/>
<dbReference type="InterPro" id="IPR005119">
    <property type="entry name" value="LysR_subst-bd"/>
</dbReference>
<evidence type="ECO:0000256" key="2">
    <source>
        <dbReference type="ARBA" id="ARBA00023015"/>
    </source>
</evidence>
<dbReference type="GO" id="GO:0003700">
    <property type="term" value="F:DNA-binding transcription factor activity"/>
    <property type="evidence" value="ECO:0007669"/>
    <property type="project" value="InterPro"/>
</dbReference>
<dbReference type="Proteomes" id="UP000285908">
    <property type="component" value="Unassembled WGS sequence"/>
</dbReference>
<proteinExistence type="inferred from homology"/>
<comment type="caution">
    <text evidence="6">The sequence shown here is derived from an EMBL/GenBank/DDBJ whole genome shotgun (WGS) entry which is preliminary data.</text>
</comment>
<sequence>MNWDDARYFLAIARAGQMLGAARRLGVSQATLSRRLATLEAALGDRLVERTPRGSPLTEAGQAFLATAERMESAALAGVAQLGHPGEAVAGTLRLGAPDGLGGAFLAPRLGRLRAAHPGLRVQLVPLPRNFSLSQREADVAVTVGRPERGRLRTRKLTDYSLGLYAAPGYLAARGHPDRAATLADHDLVGYVDDLVHTPGLRYAEEFWQGWRSCVEVSTAIGQLEAVRAGAGIGALHDFMARGQDGLVPVLPELRAVRSYWAVWHEDLRGSRRVRACLDFLDAAVSEDRAAFLRPVAGTGAG</sequence>
<comment type="similarity">
    <text evidence="1">Belongs to the LysR transcriptional regulatory family.</text>
</comment>
<dbReference type="GO" id="GO:0006351">
    <property type="term" value="P:DNA-templated transcription"/>
    <property type="evidence" value="ECO:0007669"/>
    <property type="project" value="TreeGrafter"/>
</dbReference>
<dbReference type="PROSITE" id="PS50931">
    <property type="entry name" value="HTH_LYSR"/>
    <property type="match status" value="1"/>
</dbReference>
<dbReference type="RefSeq" id="WP_127906992.1">
    <property type="nucleotide sequence ID" value="NZ_RQXX01000004.1"/>
</dbReference>
<evidence type="ECO:0000256" key="1">
    <source>
        <dbReference type="ARBA" id="ARBA00009437"/>
    </source>
</evidence>
<protein>
    <submittedName>
        <fullName evidence="6">LysR family transcriptional regulator</fullName>
    </submittedName>
</protein>
<name>A0A438AFB6_9RHOB</name>
<dbReference type="InterPro" id="IPR000847">
    <property type="entry name" value="LysR_HTH_N"/>
</dbReference>
<evidence type="ECO:0000313" key="7">
    <source>
        <dbReference type="Proteomes" id="UP000285908"/>
    </source>
</evidence>
<dbReference type="GO" id="GO:0043565">
    <property type="term" value="F:sequence-specific DNA binding"/>
    <property type="evidence" value="ECO:0007669"/>
    <property type="project" value="TreeGrafter"/>
</dbReference>
<dbReference type="InterPro" id="IPR036390">
    <property type="entry name" value="WH_DNA-bd_sf"/>
</dbReference>
<dbReference type="PRINTS" id="PR00039">
    <property type="entry name" value="HTHLYSR"/>
</dbReference>
<dbReference type="EMBL" id="RQXX01000004">
    <property type="protein sequence ID" value="RVV97396.1"/>
    <property type="molecule type" value="Genomic_DNA"/>
</dbReference>
<reference evidence="6 7" key="1">
    <citation type="submission" date="2018-11" db="EMBL/GenBank/DDBJ databases">
        <title>Mesobaculum littorinae gen. nov., sp. nov., isolated from Littorina scabra that represents a novel genus of the order Rhodobacteraceae.</title>
        <authorList>
            <person name="Li F."/>
        </authorList>
    </citation>
    <scope>NUCLEOTIDE SEQUENCE [LARGE SCALE GENOMIC DNA]</scope>
    <source>
        <strain evidence="6 7">M0103</strain>
    </source>
</reference>
<dbReference type="OrthoDB" id="9787460at2"/>
<keyword evidence="7" id="KW-1185">Reference proteome</keyword>
<gene>
    <name evidence="6" type="ORF">EKE94_12610</name>
</gene>
<dbReference type="InterPro" id="IPR036388">
    <property type="entry name" value="WH-like_DNA-bd_sf"/>
</dbReference>
<dbReference type="Gene3D" id="1.10.10.10">
    <property type="entry name" value="Winged helix-like DNA-binding domain superfamily/Winged helix DNA-binding domain"/>
    <property type="match status" value="1"/>
</dbReference>
<evidence type="ECO:0000313" key="6">
    <source>
        <dbReference type="EMBL" id="RVV97396.1"/>
    </source>
</evidence>
<dbReference type="Gene3D" id="3.40.190.290">
    <property type="match status" value="1"/>
</dbReference>
<dbReference type="Pfam" id="PF00126">
    <property type="entry name" value="HTH_1"/>
    <property type="match status" value="1"/>
</dbReference>
<evidence type="ECO:0000259" key="5">
    <source>
        <dbReference type="PROSITE" id="PS50931"/>
    </source>
</evidence>
<dbReference type="InterPro" id="IPR058163">
    <property type="entry name" value="LysR-type_TF_proteobact-type"/>
</dbReference>
<dbReference type="SUPFAM" id="SSF53850">
    <property type="entry name" value="Periplasmic binding protein-like II"/>
    <property type="match status" value="1"/>
</dbReference>
<evidence type="ECO:0000256" key="3">
    <source>
        <dbReference type="ARBA" id="ARBA00023125"/>
    </source>
</evidence>
<keyword evidence="2" id="KW-0805">Transcription regulation</keyword>